<name>A0ABX3CMY7_9BACI</name>
<evidence type="ECO:0000313" key="1">
    <source>
        <dbReference type="EMBL" id="OHX44578.1"/>
    </source>
</evidence>
<gene>
    <name evidence="1" type="ORF">BBV17_25475</name>
</gene>
<sequence>MSYLENNTEELIYSPEVLDFLRNKLDDAAIGCLESVAETKGELGLLKTKIPEFKTKRRAIETAFAVLEAQGFVETRQLGNMRPYFLTVRGEQLIDLINNEKE</sequence>
<protein>
    <submittedName>
        <fullName evidence="1">Uncharacterized protein</fullName>
    </submittedName>
</protein>
<reference evidence="1 2" key="1">
    <citation type="submission" date="2016-07" db="EMBL/GenBank/DDBJ databases">
        <title>Bacillus oceanisediminis whole genome.</title>
        <authorList>
            <person name="Pal Y."/>
            <person name="Verma A."/>
            <person name="Mual P."/>
            <person name="Srinivasan K."/>
        </authorList>
    </citation>
    <scope>NUCLEOTIDE SEQUENCE [LARGE SCALE GENOMIC DNA]</scope>
    <source>
        <strain evidence="1 2">Bhandara28</strain>
    </source>
</reference>
<keyword evidence="2" id="KW-1185">Reference proteome</keyword>
<dbReference type="Proteomes" id="UP000180194">
    <property type="component" value="Unassembled WGS sequence"/>
</dbReference>
<accession>A0ABX3CMY7</accession>
<proteinExistence type="predicted"/>
<evidence type="ECO:0000313" key="2">
    <source>
        <dbReference type="Proteomes" id="UP000180194"/>
    </source>
</evidence>
<dbReference type="EMBL" id="MBRJ01000041">
    <property type="protein sequence ID" value="OHX44578.1"/>
    <property type="molecule type" value="Genomic_DNA"/>
</dbReference>
<organism evidence="1 2">
    <name type="scientific">Cytobacillus oceanisediminis</name>
    <dbReference type="NCBI Taxonomy" id="665099"/>
    <lineage>
        <taxon>Bacteria</taxon>
        <taxon>Bacillati</taxon>
        <taxon>Bacillota</taxon>
        <taxon>Bacilli</taxon>
        <taxon>Bacillales</taxon>
        <taxon>Bacillaceae</taxon>
        <taxon>Cytobacillus</taxon>
    </lineage>
</organism>
<comment type="caution">
    <text evidence="1">The sequence shown here is derived from an EMBL/GenBank/DDBJ whole genome shotgun (WGS) entry which is preliminary data.</text>
</comment>